<comment type="similarity">
    <text evidence="1">Belongs to the cytochrome P450 family.</text>
</comment>
<keyword evidence="3 5" id="KW-0479">Metal-binding</keyword>
<evidence type="ECO:0000256" key="3">
    <source>
        <dbReference type="ARBA" id="ARBA00022723"/>
    </source>
</evidence>
<dbReference type="InterPro" id="IPR050529">
    <property type="entry name" value="CYP450_sterol_14alpha_dmase"/>
</dbReference>
<dbReference type="GO" id="GO:0004497">
    <property type="term" value="F:monooxygenase activity"/>
    <property type="evidence" value="ECO:0007669"/>
    <property type="project" value="InterPro"/>
</dbReference>
<dbReference type="InterPro" id="IPR001128">
    <property type="entry name" value="Cyt_P450"/>
</dbReference>
<dbReference type="SUPFAM" id="SSF48264">
    <property type="entry name" value="Cytochrome P450"/>
    <property type="match status" value="2"/>
</dbReference>
<comment type="cofactor">
    <cofactor evidence="5">
        <name>heme</name>
        <dbReference type="ChEBI" id="CHEBI:30413"/>
    </cofactor>
</comment>
<feature type="binding site" description="axial binding residue" evidence="5">
    <location>
        <position position="420"/>
    </location>
    <ligand>
        <name>heme</name>
        <dbReference type="ChEBI" id="CHEBI:30413"/>
    </ligand>
    <ligandPart>
        <name>Fe</name>
        <dbReference type="ChEBI" id="CHEBI:18248"/>
    </ligandPart>
</feature>
<feature type="signal peptide" evidence="7">
    <location>
        <begin position="1"/>
        <end position="18"/>
    </location>
</feature>
<dbReference type="eggNOG" id="KOG0684">
    <property type="taxonomic scope" value="Eukaryota"/>
</dbReference>
<keyword evidence="4 5" id="KW-0408">Iron</keyword>
<protein>
    <recommendedName>
        <fullName evidence="10">Obtusifoliol 14-alpha demethylase</fullName>
    </recommendedName>
</protein>
<accession>A0A0E0ALJ3</accession>
<feature type="compositionally biased region" description="Polar residues" evidence="6">
    <location>
        <begin position="504"/>
        <end position="524"/>
    </location>
</feature>
<dbReference type="STRING" id="40148.A0A0E0ALJ3"/>
<evidence type="ECO:0000256" key="2">
    <source>
        <dbReference type="ARBA" id="ARBA00022617"/>
    </source>
</evidence>
<dbReference type="GO" id="GO:0020037">
    <property type="term" value="F:heme binding"/>
    <property type="evidence" value="ECO:0007669"/>
    <property type="project" value="InterPro"/>
</dbReference>
<dbReference type="GO" id="GO:0016705">
    <property type="term" value="F:oxidoreductase activity, acting on paired donors, with incorporation or reduction of molecular oxygen"/>
    <property type="evidence" value="ECO:0007669"/>
    <property type="project" value="InterPro"/>
</dbReference>
<dbReference type="Proteomes" id="UP000026961">
    <property type="component" value="Chromosome 7"/>
</dbReference>
<keyword evidence="9" id="KW-1185">Reference proteome</keyword>
<evidence type="ECO:0008006" key="10">
    <source>
        <dbReference type="Google" id="ProtNLM"/>
    </source>
</evidence>
<organism evidence="8">
    <name type="scientific">Oryza glumipatula</name>
    <dbReference type="NCBI Taxonomy" id="40148"/>
    <lineage>
        <taxon>Eukaryota</taxon>
        <taxon>Viridiplantae</taxon>
        <taxon>Streptophyta</taxon>
        <taxon>Embryophyta</taxon>
        <taxon>Tracheophyta</taxon>
        <taxon>Spermatophyta</taxon>
        <taxon>Magnoliopsida</taxon>
        <taxon>Liliopsida</taxon>
        <taxon>Poales</taxon>
        <taxon>Poaceae</taxon>
        <taxon>BOP clade</taxon>
        <taxon>Oryzoideae</taxon>
        <taxon>Oryzeae</taxon>
        <taxon>Oryzinae</taxon>
        <taxon>Oryza</taxon>
    </lineage>
</organism>
<evidence type="ECO:0000313" key="9">
    <source>
        <dbReference type="Proteomes" id="UP000026961"/>
    </source>
</evidence>
<dbReference type="EnsemblPlants" id="OGLUM07G18820.1">
    <property type="protein sequence ID" value="OGLUM07G18820.1"/>
    <property type="gene ID" value="OGLUM07G18820"/>
</dbReference>
<dbReference type="InterPro" id="IPR036396">
    <property type="entry name" value="Cyt_P450_sf"/>
</dbReference>
<dbReference type="HOGENOM" id="CLU_010544_0_0_1"/>
<dbReference type="CDD" id="cd11042">
    <property type="entry name" value="CYP51-like"/>
    <property type="match status" value="1"/>
</dbReference>
<evidence type="ECO:0000313" key="8">
    <source>
        <dbReference type="EnsemblPlants" id="OGLUM07G18820.1"/>
    </source>
</evidence>
<dbReference type="Gramene" id="OGLUM07G18820.1">
    <property type="protein sequence ID" value="OGLUM07G18820.1"/>
    <property type="gene ID" value="OGLUM07G18820"/>
</dbReference>
<feature type="chain" id="PRO_5002353536" description="Obtusifoliol 14-alpha demethylase" evidence="7">
    <location>
        <begin position="19"/>
        <end position="896"/>
    </location>
</feature>
<feature type="compositionally biased region" description="Basic and acidic residues" evidence="6">
    <location>
        <begin position="556"/>
        <end position="569"/>
    </location>
</feature>
<evidence type="ECO:0000256" key="5">
    <source>
        <dbReference type="PIRSR" id="PIRSR602403-1"/>
    </source>
</evidence>
<dbReference type="PANTHER" id="PTHR24304:SF2">
    <property type="entry name" value="24-HYDROXYCHOLESTEROL 7-ALPHA-HYDROXYLASE"/>
    <property type="match status" value="1"/>
</dbReference>
<evidence type="ECO:0000256" key="1">
    <source>
        <dbReference type="ARBA" id="ARBA00010617"/>
    </source>
</evidence>
<dbReference type="AlphaFoldDB" id="A0A0E0ALJ3"/>
<dbReference type="PROSITE" id="PS00086">
    <property type="entry name" value="CYTOCHROME_P450"/>
    <property type="match status" value="2"/>
</dbReference>
<dbReference type="InterPro" id="IPR002403">
    <property type="entry name" value="Cyt_P450_E_grp-IV"/>
</dbReference>
<keyword evidence="2 5" id="KW-0349">Heme</keyword>
<evidence type="ECO:0000256" key="6">
    <source>
        <dbReference type="SAM" id="MobiDB-lite"/>
    </source>
</evidence>
<name>A0A0E0ALJ3_9ORYZ</name>
<reference evidence="8" key="1">
    <citation type="submission" date="2015-04" db="UniProtKB">
        <authorList>
            <consortium name="EnsemblPlants"/>
        </authorList>
    </citation>
    <scope>IDENTIFICATION</scope>
</reference>
<evidence type="ECO:0000256" key="7">
    <source>
        <dbReference type="SAM" id="SignalP"/>
    </source>
</evidence>
<feature type="region of interest" description="Disordered" evidence="6">
    <location>
        <begin position="489"/>
        <end position="575"/>
    </location>
</feature>
<dbReference type="PANTHER" id="PTHR24304">
    <property type="entry name" value="CYTOCHROME P450 FAMILY 7"/>
    <property type="match status" value="1"/>
</dbReference>
<dbReference type="Gene3D" id="1.10.630.10">
    <property type="entry name" value="Cytochrome P450"/>
    <property type="match status" value="3"/>
</dbReference>
<proteinExistence type="inferred from homology"/>
<dbReference type="PRINTS" id="PR00465">
    <property type="entry name" value="EP450IV"/>
</dbReference>
<keyword evidence="7" id="KW-0732">Signal</keyword>
<dbReference type="GO" id="GO:0005506">
    <property type="term" value="F:iron ion binding"/>
    <property type="evidence" value="ECO:0007669"/>
    <property type="project" value="InterPro"/>
</dbReference>
<evidence type="ECO:0000256" key="4">
    <source>
        <dbReference type="ARBA" id="ARBA00023004"/>
    </source>
</evidence>
<dbReference type="Pfam" id="PF00067">
    <property type="entry name" value="p450"/>
    <property type="match status" value="2"/>
</dbReference>
<dbReference type="InterPro" id="IPR017972">
    <property type="entry name" value="Cyt_P450_CS"/>
</dbReference>
<reference evidence="8" key="2">
    <citation type="submission" date="2018-05" db="EMBL/GenBank/DDBJ databases">
        <title>OgluRS3 (Oryza glumaepatula Reference Sequence Version 3).</title>
        <authorList>
            <person name="Zhang J."/>
            <person name="Kudrna D."/>
            <person name="Lee S."/>
            <person name="Talag J."/>
            <person name="Welchert J."/>
            <person name="Wing R.A."/>
        </authorList>
    </citation>
    <scope>NUCLEOTIDE SEQUENCE [LARGE SCALE GENOMIC DNA]</scope>
</reference>
<sequence length="896" mass="99632">MAAAAAVWFSAIAAVLLAASTIAVVVVAKMTGKRNGGAAAAAAAAEAELPLPPVVSGVSLIIPVITRGPMAVADELYVKLGSVFTVSFLGVVKATFLVGPEVQGGFYSRPESEVHQGGTYRMTVPMFGRGVMYDVDVATRSEQIAEYFAKWGEQGTVDLKRDLDLLILTIASRVLLGKEVRETMFADVVASFHELMDNSMHLISFFFPNLPIPRHRRRDTASARLKELFSRAIQLRRGSGRAEDDVLQRFLESRYRDGRAMSDNEITGMLIALVVAGQHMSSSASTWTGAFLLRDPKHLAAAVDEQRRLIGDDRVDYDALTTGMSTLHRCIKEALRMHPPAPALVRTVRRGFAVRTREGKEYRMPAGHSVVSYAAFNHRLGYVYRDPDEYDPERFGPERKEDRVAGKFSFTAFGGGRHACLGEHYAFLKMKVIWSYLLRNFELELVSPFPEVELNNIMLGPRGEVMRVRFLHRKVTFLVGPEESSHFFTGLDSEISQDERKAAPTSNNGHQPSYRGATSFTQPTPELLGRDCNMSSLPSVAAPHQRVASTSSAETTEEHVAHQKKEADPRRRRPRRTQVMIVVTLIATRCLFGEVRSKMLGEVPTLLRELNDSMRLITIVFPYLPIPAHRRRDSARARLGEIFVEIVRSRRSSPGGGGAGHDDMLQCLIDARTAAPRRRAGGGRRDALHELQHQHVDRRARLLTHPEHLRAAVREQEELVLVRHRHGGDVVDHDALQRMGHLHRCVKETLRLHPPSLMLLRHARRSFVVRARGSGDAEYEVPAGHTVASPMVIHNALPHVYEDAGSFDPGRFGPAREEYRAYAADHAYTVFGGGRHACVGEALSSHLLRNFELELMLPFPETDWNDVMPGPKGKVMVLPPSHNKIISVIVGFSVQL</sequence>